<evidence type="ECO:0000256" key="1">
    <source>
        <dbReference type="SAM" id="Phobius"/>
    </source>
</evidence>
<keyword evidence="1" id="KW-0472">Membrane</keyword>
<name>A0A9K3M2V0_9STRA</name>
<organism evidence="2 3">
    <name type="scientific">Nitzschia inconspicua</name>
    <dbReference type="NCBI Taxonomy" id="303405"/>
    <lineage>
        <taxon>Eukaryota</taxon>
        <taxon>Sar</taxon>
        <taxon>Stramenopiles</taxon>
        <taxon>Ochrophyta</taxon>
        <taxon>Bacillariophyta</taxon>
        <taxon>Bacillariophyceae</taxon>
        <taxon>Bacillariophycidae</taxon>
        <taxon>Bacillariales</taxon>
        <taxon>Bacillariaceae</taxon>
        <taxon>Nitzschia</taxon>
    </lineage>
</organism>
<feature type="transmembrane region" description="Helical" evidence="1">
    <location>
        <begin position="44"/>
        <end position="64"/>
    </location>
</feature>
<dbReference type="InterPro" id="IPR001129">
    <property type="entry name" value="Membr-assoc_MAPEG"/>
</dbReference>
<keyword evidence="1" id="KW-1133">Transmembrane helix</keyword>
<dbReference type="InterPro" id="IPR050997">
    <property type="entry name" value="MAPEG"/>
</dbReference>
<sequence>MFVPLATALLYALASTFVEKKVLPSIGWTAFLEEPSPLLNLPRAYGLLLIILGFTYIWVLMLGMKVSQARNKYLKLAEKDGEKDVQERYAYPNLYAQGTTKNVRAFNCVQRSHQQVLETFTGYIMTALFAGLEFPITASIFCILWLYSRSLWVSSYAESEGDPSKRYDKPFSSFFWNAMLVLWMTCNMSAVSMLLGRSIFWDSIIPGDLF</sequence>
<evidence type="ECO:0000313" key="2">
    <source>
        <dbReference type="EMBL" id="KAG7373054.1"/>
    </source>
</evidence>
<accession>A0A9K3M2V0</accession>
<reference evidence="2" key="1">
    <citation type="journal article" date="2021" name="Sci. Rep.">
        <title>Diploid genomic architecture of Nitzschia inconspicua, an elite biomass production diatom.</title>
        <authorList>
            <person name="Oliver A."/>
            <person name="Podell S."/>
            <person name="Pinowska A."/>
            <person name="Traller J.C."/>
            <person name="Smith S.R."/>
            <person name="McClure R."/>
            <person name="Beliaev A."/>
            <person name="Bohutskyi P."/>
            <person name="Hill E.A."/>
            <person name="Rabines A."/>
            <person name="Zheng H."/>
            <person name="Allen L.Z."/>
            <person name="Kuo A."/>
            <person name="Grigoriev I.V."/>
            <person name="Allen A.E."/>
            <person name="Hazlebeck D."/>
            <person name="Allen E.E."/>
        </authorList>
    </citation>
    <scope>NUCLEOTIDE SEQUENCE</scope>
    <source>
        <strain evidence="2">Hildebrandi</strain>
    </source>
</reference>
<dbReference type="EMBL" id="JAGRRH010000002">
    <property type="protein sequence ID" value="KAG7373054.1"/>
    <property type="molecule type" value="Genomic_DNA"/>
</dbReference>
<dbReference type="PANTHER" id="PTHR10250">
    <property type="entry name" value="MICROSOMAL GLUTATHIONE S-TRANSFERASE"/>
    <property type="match status" value="1"/>
</dbReference>
<reference evidence="2" key="2">
    <citation type="submission" date="2021-04" db="EMBL/GenBank/DDBJ databases">
        <authorList>
            <person name="Podell S."/>
        </authorList>
    </citation>
    <scope>NUCLEOTIDE SEQUENCE</scope>
    <source>
        <strain evidence="2">Hildebrandi</strain>
    </source>
</reference>
<dbReference type="Pfam" id="PF01124">
    <property type="entry name" value="MAPEG"/>
    <property type="match status" value="1"/>
</dbReference>
<dbReference type="Proteomes" id="UP000693970">
    <property type="component" value="Unassembled WGS sequence"/>
</dbReference>
<feature type="transmembrane region" description="Helical" evidence="1">
    <location>
        <begin position="120"/>
        <end position="147"/>
    </location>
</feature>
<dbReference type="GO" id="GO:0016020">
    <property type="term" value="C:membrane"/>
    <property type="evidence" value="ECO:0007669"/>
    <property type="project" value="InterPro"/>
</dbReference>
<comment type="caution">
    <text evidence="2">The sequence shown here is derived from an EMBL/GenBank/DDBJ whole genome shotgun (WGS) entry which is preliminary data.</text>
</comment>
<gene>
    <name evidence="2" type="ORF">IV203_033778</name>
</gene>
<evidence type="ECO:0000313" key="3">
    <source>
        <dbReference type="Proteomes" id="UP000693970"/>
    </source>
</evidence>
<dbReference type="PANTHER" id="PTHR10250:SF26">
    <property type="entry name" value="GLUTATHIONE S-TRANSFERASE 3, MITOCHONDRIAL"/>
    <property type="match status" value="1"/>
</dbReference>
<protein>
    <submittedName>
        <fullName evidence="2">MAPEG family protein</fullName>
    </submittedName>
</protein>
<dbReference type="AlphaFoldDB" id="A0A9K3M2V0"/>
<dbReference type="GO" id="GO:0004364">
    <property type="term" value="F:glutathione transferase activity"/>
    <property type="evidence" value="ECO:0007669"/>
    <property type="project" value="TreeGrafter"/>
</dbReference>
<dbReference type="GO" id="GO:0005783">
    <property type="term" value="C:endoplasmic reticulum"/>
    <property type="evidence" value="ECO:0007669"/>
    <property type="project" value="TreeGrafter"/>
</dbReference>
<feature type="transmembrane region" description="Helical" evidence="1">
    <location>
        <begin position="174"/>
        <end position="195"/>
    </location>
</feature>
<proteinExistence type="predicted"/>
<dbReference type="OrthoDB" id="410651at2759"/>
<keyword evidence="3" id="KW-1185">Reference proteome</keyword>
<keyword evidence="1" id="KW-0812">Transmembrane</keyword>
<dbReference type="GO" id="GO:0004602">
    <property type="term" value="F:glutathione peroxidase activity"/>
    <property type="evidence" value="ECO:0007669"/>
    <property type="project" value="TreeGrafter"/>
</dbReference>
<dbReference type="GO" id="GO:0005635">
    <property type="term" value="C:nuclear envelope"/>
    <property type="evidence" value="ECO:0007669"/>
    <property type="project" value="TreeGrafter"/>
</dbReference>